<sequence>MKTHFLIIGSGIAGLSLAIQLSEKFSDKKITIVTKSKKNESNTRYAQGGIAVVQHIEDSFEKHIQDTLIAGDGLCDEAVVRMVVEKGPQRLQELILWGAQFDKNGKELDLGMEGGHSENRVVHAKDQTGYEIEKALIAKAQKQKNIEILEFHFATDLMIKDNQCYGAKVLNEHTQNITPYWAEHTIIATGGIGVVYGHTTNPKVATGDGIAMAHRAGATIQNMEFVQFHPTALYNKNIERTFLISEAVRGLGAFLRTQGGERFMPKYDTRADLAPRDIVSLSIYKELKKSGNPCVYMDCTHLDMTDFKKHFPMIYDKCSELRIDIAKDWIPVAPSQHYLCGGIAVDMHGRTSIQNLFACGECTQTGLHGANRLASNSLLEAVVYSHEIYRYIVEHYSDAEISHFKINDSENTVKENISAETIAGMLRQLQSTMHQKAGIVRTDEDLTIAKNKLEQLTKELSTLHDTYAPSRASLELLNMLTVGMLIIEHSLQRTENKGGFMKVN</sequence>
<dbReference type="Gene3D" id="1.20.58.100">
    <property type="entry name" value="Fumarate reductase/succinate dehydrogenase flavoprotein-like, C-terminal domain"/>
    <property type="match status" value="1"/>
</dbReference>
<evidence type="ECO:0000259" key="14">
    <source>
        <dbReference type="Pfam" id="PF00890"/>
    </source>
</evidence>
<dbReference type="SUPFAM" id="SSF51905">
    <property type="entry name" value="FAD/NAD(P)-binding domain"/>
    <property type="match status" value="1"/>
</dbReference>
<dbReference type="EC" id="1.4.3.16" evidence="4 10"/>
<evidence type="ECO:0000259" key="15">
    <source>
        <dbReference type="Pfam" id="PF02910"/>
    </source>
</evidence>
<gene>
    <name evidence="16" type="primary">nadB</name>
    <name evidence="16" type="ORF">NCTC11661_02318</name>
</gene>
<dbReference type="RefSeq" id="WP_002665331.1">
    <property type="nucleotide sequence ID" value="NZ_UFTJ01000005.1"/>
</dbReference>
<dbReference type="UniPathway" id="UPA00253">
    <property type="reaction ID" value="UER00326"/>
</dbReference>
<dbReference type="Gene3D" id="3.90.700.10">
    <property type="entry name" value="Succinate dehydrogenase/fumarate reductase flavoprotein, catalytic domain"/>
    <property type="match status" value="1"/>
</dbReference>
<reference evidence="16 17" key="1">
    <citation type="submission" date="2018-06" db="EMBL/GenBank/DDBJ databases">
        <authorList>
            <consortium name="Pathogen Informatics"/>
            <person name="Doyle S."/>
        </authorList>
    </citation>
    <scope>NUCLEOTIDE SEQUENCE [LARGE SCALE GENOMIC DNA]</scope>
    <source>
        <strain evidence="16 17">NCTC11661</strain>
    </source>
</reference>
<comment type="function">
    <text evidence="12">Catalyzes the oxidation of L-aspartate to iminoaspartate.</text>
</comment>
<evidence type="ECO:0000256" key="12">
    <source>
        <dbReference type="RuleBase" id="RU362049"/>
    </source>
</evidence>
<organism evidence="16 17">
    <name type="scientific">Bergeyella zoohelcum</name>
    <dbReference type="NCBI Taxonomy" id="1015"/>
    <lineage>
        <taxon>Bacteria</taxon>
        <taxon>Pseudomonadati</taxon>
        <taxon>Bacteroidota</taxon>
        <taxon>Flavobacteriia</taxon>
        <taxon>Flavobacteriales</taxon>
        <taxon>Weeksellaceae</taxon>
        <taxon>Bergeyella</taxon>
    </lineage>
</organism>
<evidence type="ECO:0000256" key="7">
    <source>
        <dbReference type="ARBA" id="ARBA00022827"/>
    </source>
</evidence>
<dbReference type="FunFam" id="3.90.700.10:FF:000002">
    <property type="entry name" value="L-aspartate oxidase"/>
    <property type="match status" value="1"/>
</dbReference>
<dbReference type="PIRSF" id="PIRSF000171">
    <property type="entry name" value="SDHA_APRA_LASPO"/>
    <property type="match status" value="1"/>
</dbReference>
<keyword evidence="13" id="KW-0175">Coiled coil</keyword>
<evidence type="ECO:0000256" key="1">
    <source>
        <dbReference type="ARBA" id="ARBA00001974"/>
    </source>
</evidence>
<dbReference type="EMBL" id="UFTJ01000005">
    <property type="protein sequence ID" value="SUV53171.1"/>
    <property type="molecule type" value="Genomic_DNA"/>
</dbReference>
<evidence type="ECO:0000256" key="6">
    <source>
        <dbReference type="ARBA" id="ARBA00022642"/>
    </source>
</evidence>
<feature type="domain" description="FAD-dependent oxidoreductase 2 FAD-binding" evidence="14">
    <location>
        <begin position="6"/>
        <end position="378"/>
    </location>
</feature>
<dbReference type="InterPro" id="IPR036188">
    <property type="entry name" value="FAD/NAD-bd_sf"/>
</dbReference>
<dbReference type="InterPro" id="IPR003953">
    <property type="entry name" value="FAD-dep_OxRdtase_2_FAD-bd"/>
</dbReference>
<dbReference type="GO" id="GO:0005737">
    <property type="term" value="C:cytoplasm"/>
    <property type="evidence" value="ECO:0007669"/>
    <property type="project" value="UniProtKB-SubCell"/>
</dbReference>
<dbReference type="Proteomes" id="UP000255515">
    <property type="component" value="Unassembled WGS sequence"/>
</dbReference>
<dbReference type="AlphaFoldDB" id="A0A380ZUY6"/>
<keyword evidence="5 12" id="KW-0285">Flavoprotein</keyword>
<evidence type="ECO:0000256" key="9">
    <source>
        <dbReference type="ARBA" id="ARBA00048305"/>
    </source>
</evidence>
<evidence type="ECO:0000256" key="8">
    <source>
        <dbReference type="ARBA" id="ARBA00023002"/>
    </source>
</evidence>
<dbReference type="InterPro" id="IPR027477">
    <property type="entry name" value="Succ_DH/fumarate_Rdtase_cat_sf"/>
</dbReference>
<protein>
    <recommendedName>
        <fullName evidence="4 10">L-aspartate oxidase</fullName>
        <ecNumber evidence="4 10">1.4.3.16</ecNumber>
    </recommendedName>
</protein>
<evidence type="ECO:0000256" key="13">
    <source>
        <dbReference type="SAM" id="Coils"/>
    </source>
</evidence>
<keyword evidence="8 12" id="KW-0560">Oxidoreductase</keyword>
<dbReference type="NCBIfam" id="TIGR00551">
    <property type="entry name" value="nadB"/>
    <property type="match status" value="1"/>
</dbReference>
<comment type="pathway">
    <text evidence="2 12">Cofactor biosynthesis; NAD(+) biosynthesis; iminoaspartate from L-aspartate (oxidase route): step 1/1.</text>
</comment>
<comment type="catalytic activity">
    <reaction evidence="9">
        <text>L-aspartate + O2 = iminosuccinate + H2O2</text>
        <dbReference type="Rhea" id="RHEA:25876"/>
        <dbReference type="ChEBI" id="CHEBI:15379"/>
        <dbReference type="ChEBI" id="CHEBI:16240"/>
        <dbReference type="ChEBI" id="CHEBI:29991"/>
        <dbReference type="ChEBI" id="CHEBI:77875"/>
        <dbReference type="EC" id="1.4.3.16"/>
    </reaction>
    <physiologicalReaction direction="left-to-right" evidence="9">
        <dbReference type="Rhea" id="RHEA:25877"/>
    </physiologicalReaction>
</comment>
<evidence type="ECO:0000313" key="16">
    <source>
        <dbReference type="EMBL" id="SUV53171.1"/>
    </source>
</evidence>
<evidence type="ECO:0000256" key="2">
    <source>
        <dbReference type="ARBA" id="ARBA00004950"/>
    </source>
</evidence>
<comment type="subcellular location">
    <subcellularLocation>
        <location evidence="12">Cytoplasm</location>
    </subcellularLocation>
</comment>
<evidence type="ECO:0000256" key="5">
    <source>
        <dbReference type="ARBA" id="ARBA00022630"/>
    </source>
</evidence>
<name>A0A380ZUY6_9FLAO</name>
<evidence type="ECO:0000256" key="10">
    <source>
        <dbReference type="NCBIfam" id="TIGR00551"/>
    </source>
</evidence>
<comment type="cofactor">
    <cofactor evidence="1 12">
        <name>FAD</name>
        <dbReference type="ChEBI" id="CHEBI:57692"/>
    </cofactor>
</comment>
<dbReference type="InterPro" id="IPR037099">
    <property type="entry name" value="Fum_R/Succ_DH_flav-like_C_sf"/>
</dbReference>
<dbReference type="GO" id="GO:0008734">
    <property type="term" value="F:L-aspartate oxidase activity"/>
    <property type="evidence" value="ECO:0007669"/>
    <property type="project" value="UniProtKB-UniRule"/>
</dbReference>
<feature type="coiled-coil region" evidence="13">
    <location>
        <begin position="439"/>
        <end position="466"/>
    </location>
</feature>
<dbReference type="PRINTS" id="PR00368">
    <property type="entry name" value="FADPNR"/>
</dbReference>
<keyword evidence="6 12" id="KW-0662">Pyridine nucleotide biosynthesis</keyword>
<accession>A0A380ZUY6</accession>
<comment type="similarity">
    <text evidence="3 12">Belongs to the FAD-dependent oxidoreductase 2 family. NadB subfamily.</text>
</comment>
<evidence type="ECO:0000256" key="3">
    <source>
        <dbReference type="ARBA" id="ARBA00008562"/>
    </source>
</evidence>
<evidence type="ECO:0000256" key="11">
    <source>
        <dbReference type="PIRSR" id="PIRSR000171-1"/>
    </source>
</evidence>
<dbReference type="Pfam" id="PF00890">
    <property type="entry name" value="FAD_binding_2"/>
    <property type="match status" value="1"/>
</dbReference>
<evidence type="ECO:0000256" key="4">
    <source>
        <dbReference type="ARBA" id="ARBA00012173"/>
    </source>
</evidence>
<dbReference type="PANTHER" id="PTHR42716:SF2">
    <property type="entry name" value="L-ASPARTATE OXIDASE, CHLOROPLASTIC"/>
    <property type="match status" value="1"/>
</dbReference>
<feature type="active site" description="Proton acceptor" evidence="11">
    <location>
        <position position="276"/>
    </location>
</feature>
<dbReference type="PANTHER" id="PTHR42716">
    <property type="entry name" value="L-ASPARTATE OXIDASE"/>
    <property type="match status" value="1"/>
</dbReference>
<feature type="domain" description="Fumarate reductase/succinate dehydrogenase flavoprotein-like C-terminal" evidence="15">
    <location>
        <begin position="427"/>
        <end position="502"/>
    </location>
</feature>
<proteinExistence type="inferred from homology"/>
<dbReference type="SUPFAM" id="SSF46977">
    <property type="entry name" value="Succinate dehydrogenase/fumarate reductase flavoprotein C-terminal domain"/>
    <property type="match status" value="1"/>
</dbReference>
<dbReference type="SUPFAM" id="SSF56425">
    <property type="entry name" value="Succinate dehydrogenase/fumarate reductase flavoprotein, catalytic domain"/>
    <property type="match status" value="1"/>
</dbReference>
<dbReference type="InterPro" id="IPR015939">
    <property type="entry name" value="Fum_Rdtase/Succ_DH_flav-like_C"/>
</dbReference>
<dbReference type="GO" id="GO:0009435">
    <property type="term" value="P:NAD+ biosynthetic process"/>
    <property type="evidence" value="ECO:0007669"/>
    <property type="project" value="UniProtKB-UniPathway"/>
</dbReference>
<evidence type="ECO:0000313" key="17">
    <source>
        <dbReference type="Proteomes" id="UP000255515"/>
    </source>
</evidence>
<keyword evidence="7 12" id="KW-0274">FAD</keyword>
<dbReference type="InterPro" id="IPR005288">
    <property type="entry name" value="NadB"/>
</dbReference>
<dbReference type="Gene3D" id="3.50.50.60">
    <property type="entry name" value="FAD/NAD(P)-binding domain"/>
    <property type="match status" value="1"/>
</dbReference>
<dbReference type="Pfam" id="PF02910">
    <property type="entry name" value="Succ_DH_flav_C"/>
    <property type="match status" value="1"/>
</dbReference>